<evidence type="ECO:0000313" key="4">
    <source>
        <dbReference type="Proteomes" id="UP001575652"/>
    </source>
</evidence>
<dbReference type="Pfam" id="PF10647">
    <property type="entry name" value="Gmad1"/>
    <property type="match status" value="1"/>
</dbReference>
<dbReference type="InterPro" id="IPR019606">
    <property type="entry name" value="GerMN"/>
</dbReference>
<dbReference type="EMBL" id="JBHDLJ010000001">
    <property type="protein sequence ID" value="MFB0833400.1"/>
    <property type="molecule type" value="Genomic_DNA"/>
</dbReference>
<organism evidence="3 4">
    <name type="scientific">Arthrobacter halodurans</name>
    <dbReference type="NCBI Taxonomy" id="516699"/>
    <lineage>
        <taxon>Bacteria</taxon>
        <taxon>Bacillati</taxon>
        <taxon>Actinomycetota</taxon>
        <taxon>Actinomycetes</taxon>
        <taxon>Micrococcales</taxon>
        <taxon>Micrococcaceae</taxon>
        <taxon>Arthrobacter</taxon>
    </lineage>
</organism>
<sequence length="563" mass="60415">MRRLLAACAAFVLFLTGCAAIPVQGSVGTIEPNDPNGSDFRYAFSPPGPEDDATPEQIIDGFYRAGIAPQDDYNVAREFLAPELARDWRSTTRTLVYESEPNVVANVTEGSYTIELAVTASIDEHGIMTRMPANATESFEVQLVRVEDQWRIAGAPDGTLVEQGNFAVIFSPYALYFYDATFHYAVPDYRWYANRQSLAATLVDSLLAGPAPYLSNAVLSAFPEGSALSRASVPVESRHATVDLVDSVFVDTGELVRQQMQQQLELTLSGVSNIATVTMTVEQRPVSLGNTSPDFVEAVVDPSVPNTQIAVADDVLVYYQGNGVVRVAGVEDIAAQGPRDPAMAPGGNRYAFLNRDRTRLFTVDETGDARSALRGSTLLAPSIDIHGWTWTVDPTDGTHVHAVPADQERDGQPREVAAAWMDDATVTSLRISRDGARAVVVARVDGEAGVYVSGVIRDGEGVPRGFTDPLRLPASVPVTEAVWDSATSVIVMGANDAEPVQAERITLAGGSELFQPLLGMTGISAGPGEKRTVYAETPEGVFSRVSNVWKQQAGEAQDLAYPG</sequence>
<feature type="signal peptide" evidence="1">
    <location>
        <begin position="1"/>
        <end position="19"/>
    </location>
</feature>
<dbReference type="PROSITE" id="PS51257">
    <property type="entry name" value="PROKAR_LIPOPROTEIN"/>
    <property type="match status" value="1"/>
</dbReference>
<protein>
    <submittedName>
        <fullName evidence="3">LpqB family beta-propeller domain-containing protein</fullName>
    </submittedName>
</protein>
<proteinExistence type="predicted"/>
<dbReference type="SUPFAM" id="SSF69304">
    <property type="entry name" value="Tricorn protease N-terminal domain"/>
    <property type="match status" value="1"/>
</dbReference>
<comment type="caution">
    <text evidence="3">The sequence shown here is derived from an EMBL/GenBank/DDBJ whole genome shotgun (WGS) entry which is preliminary data.</text>
</comment>
<evidence type="ECO:0000313" key="3">
    <source>
        <dbReference type="EMBL" id="MFB0833400.1"/>
    </source>
</evidence>
<evidence type="ECO:0000256" key="1">
    <source>
        <dbReference type="SAM" id="SignalP"/>
    </source>
</evidence>
<name>A0ABV4UIQ3_9MICC</name>
<dbReference type="InterPro" id="IPR059026">
    <property type="entry name" value="LpqB_N"/>
</dbReference>
<evidence type="ECO:0000259" key="2">
    <source>
        <dbReference type="SMART" id="SM00909"/>
    </source>
</evidence>
<dbReference type="RefSeq" id="WP_373970555.1">
    <property type="nucleotide sequence ID" value="NZ_JBHDLJ010000001.1"/>
</dbReference>
<accession>A0ABV4UIQ3</accession>
<keyword evidence="4" id="KW-1185">Reference proteome</keyword>
<feature type="domain" description="GerMN" evidence="2">
    <location>
        <begin position="199"/>
        <end position="290"/>
    </location>
</feature>
<feature type="chain" id="PRO_5046358117" evidence="1">
    <location>
        <begin position="20"/>
        <end position="563"/>
    </location>
</feature>
<dbReference type="InterPro" id="IPR018910">
    <property type="entry name" value="LpqB_C"/>
</dbReference>
<dbReference type="Pfam" id="PF10646">
    <property type="entry name" value="Germane"/>
    <property type="match status" value="1"/>
</dbReference>
<dbReference type="SMART" id="SM00909">
    <property type="entry name" value="Germane"/>
    <property type="match status" value="1"/>
</dbReference>
<dbReference type="Pfam" id="PF25976">
    <property type="entry name" value="LpqB_N"/>
    <property type="match status" value="1"/>
</dbReference>
<gene>
    <name evidence="3" type="ORF">ACETWP_02265</name>
</gene>
<reference evidence="3 4" key="1">
    <citation type="submission" date="2024-09" db="EMBL/GenBank/DDBJ databases">
        <authorList>
            <person name="Salinas-Garcia M.A."/>
            <person name="Prieme A."/>
        </authorList>
    </citation>
    <scope>NUCLEOTIDE SEQUENCE [LARGE SCALE GENOMIC DNA]</scope>
    <source>
        <strain evidence="3 4">DSM 21081</strain>
    </source>
</reference>
<dbReference type="Proteomes" id="UP001575652">
    <property type="component" value="Unassembled WGS sequence"/>
</dbReference>
<keyword evidence="1" id="KW-0732">Signal</keyword>